<dbReference type="NCBIfam" id="NF033532">
    <property type="entry name" value="lone7para_assoc"/>
    <property type="match status" value="1"/>
</dbReference>
<evidence type="ECO:0000313" key="2">
    <source>
        <dbReference type="Proteomes" id="UP000523447"/>
    </source>
</evidence>
<dbReference type="Proteomes" id="UP000523447">
    <property type="component" value="Unassembled WGS sequence"/>
</dbReference>
<dbReference type="AlphaFoldDB" id="A0A7X6LXD9"/>
<reference evidence="1 2" key="1">
    <citation type="submission" date="2020-04" db="EMBL/GenBank/DDBJ databases">
        <title>MicrobeNet Type strains.</title>
        <authorList>
            <person name="Nicholson A.C."/>
        </authorList>
    </citation>
    <scope>NUCLEOTIDE SEQUENCE [LARGE SCALE GENOMIC DNA]</scope>
    <source>
        <strain evidence="1 2">DSM 44445</strain>
    </source>
</reference>
<dbReference type="RefSeq" id="WP_040722820.1">
    <property type="nucleotide sequence ID" value="NZ_CAWPHS010000056.1"/>
</dbReference>
<protein>
    <submittedName>
        <fullName evidence="1">Type VII secretion system-associated protein</fullName>
    </submittedName>
</protein>
<dbReference type="EMBL" id="JAAXPE010000006">
    <property type="protein sequence ID" value="NKY85690.1"/>
    <property type="molecule type" value="Genomic_DNA"/>
</dbReference>
<organism evidence="1 2">
    <name type="scientific">Nocardia veterana</name>
    <dbReference type="NCBI Taxonomy" id="132249"/>
    <lineage>
        <taxon>Bacteria</taxon>
        <taxon>Bacillati</taxon>
        <taxon>Actinomycetota</taxon>
        <taxon>Actinomycetes</taxon>
        <taxon>Mycobacteriales</taxon>
        <taxon>Nocardiaceae</taxon>
        <taxon>Nocardia</taxon>
    </lineage>
</organism>
<evidence type="ECO:0000313" key="1">
    <source>
        <dbReference type="EMBL" id="NKY85690.1"/>
    </source>
</evidence>
<sequence>MTTDQPDRQKRWLVLTAPGWGTDEATQQELPPEAIIGGWQIDEDGRSGPFEPNLAYLPADESWPSDPLDAILRQAAADPSQSIDKRNLIRDFIATLWNSVVDIGCDADGRPLLCTSEDVPCVLITTAAVHRQGVEVDRWRPLVGDRIADAVPAGVEVLINPNSPASCRLTVAALRPPAPRV</sequence>
<keyword evidence="2" id="KW-1185">Reference proteome</keyword>
<name>A0A7X6LXD9_9NOCA</name>
<gene>
    <name evidence="1" type="ORF">HGA07_08640</name>
</gene>
<accession>A0A7X6LXD9</accession>
<comment type="caution">
    <text evidence="1">The sequence shown here is derived from an EMBL/GenBank/DDBJ whole genome shotgun (WGS) entry which is preliminary data.</text>
</comment>
<proteinExistence type="predicted"/>
<dbReference type="InterPro" id="IPR047659">
    <property type="entry name" value="T7SS_assoc"/>
</dbReference>